<sequence>MDEFEENVNCESKRPKRESEFASVNDLVHKWFVDASARLLSVSGPMIQEKALTFACELGYLDLRLAMAGSSVL</sequence>
<reference evidence="3" key="1">
    <citation type="journal article" date="2019" name="bioRxiv">
        <title>The Genome of the Zebra Mussel, Dreissena polymorpha: A Resource for Invasive Species Research.</title>
        <authorList>
            <person name="McCartney M.A."/>
            <person name="Auch B."/>
            <person name="Kono T."/>
            <person name="Mallez S."/>
            <person name="Zhang Y."/>
            <person name="Obille A."/>
            <person name="Becker A."/>
            <person name="Abrahante J.E."/>
            <person name="Garbe J."/>
            <person name="Badalamenti J.P."/>
            <person name="Herman A."/>
            <person name="Mangelson H."/>
            <person name="Liachko I."/>
            <person name="Sullivan S."/>
            <person name="Sone E.D."/>
            <person name="Koren S."/>
            <person name="Silverstein K.A.T."/>
            <person name="Beckman K.B."/>
            <person name="Gohl D.M."/>
        </authorList>
    </citation>
    <scope>NUCLEOTIDE SEQUENCE</scope>
    <source>
        <strain evidence="3">Duluth1</strain>
        <tissue evidence="3">Whole animal</tissue>
    </source>
</reference>
<feature type="domain" description="HTH CENPB-type" evidence="2">
    <location>
        <begin position="23"/>
        <end position="65"/>
    </location>
</feature>
<organism evidence="3 4">
    <name type="scientific">Dreissena polymorpha</name>
    <name type="common">Zebra mussel</name>
    <name type="synonym">Mytilus polymorpha</name>
    <dbReference type="NCBI Taxonomy" id="45954"/>
    <lineage>
        <taxon>Eukaryota</taxon>
        <taxon>Metazoa</taxon>
        <taxon>Spiralia</taxon>
        <taxon>Lophotrochozoa</taxon>
        <taxon>Mollusca</taxon>
        <taxon>Bivalvia</taxon>
        <taxon>Autobranchia</taxon>
        <taxon>Heteroconchia</taxon>
        <taxon>Euheterodonta</taxon>
        <taxon>Imparidentia</taxon>
        <taxon>Neoheterodontei</taxon>
        <taxon>Myida</taxon>
        <taxon>Dreissenoidea</taxon>
        <taxon>Dreissenidae</taxon>
        <taxon>Dreissena</taxon>
    </lineage>
</organism>
<keyword evidence="1" id="KW-0238">DNA-binding</keyword>
<dbReference type="Pfam" id="PF03221">
    <property type="entry name" value="HTH_Tnp_Tc5"/>
    <property type="match status" value="1"/>
</dbReference>
<dbReference type="AlphaFoldDB" id="A0A9D4GEC9"/>
<reference evidence="3" key="2">
    <citation type="submission" date="2020-11" db="EMBL/GenBank/DDBJ databases">
        <authorList>
            <person name="McCartney M.A."/>
            <person name="Auch B."/>
            <person name="Kono T."/>
            <person name="Mallez S."/>
            <person name="Becker A."/>
            <person name="Gohl D.M."/>
            <person name="Silverstein K.A.T."/>
            <person name="Koren S."/>
            <person name="Bechman K.B."/>
            <person name="Herman A."/>
            <person name="Abrahante J.E."/>
            <person name="Garbe J."/>
        </authorList>
    </citation>
    <scope>NUCLEOTIDE SEQUENCE</scope>
    <source>
        <strain evidence="3">Duluth1</strain>
        <tissue evidence="3">Whole animal</tissue>
    </source>
</reference>
<gene>
    <name evidence="3" type="ORF">DPMN_143780</name>
</gene>
<evidence type="ECO:0000313" key="4">
    <source>
        <dbReference type="Proteomes" id="UP000828390"/>
    </source>
</evidence>
<evidence type="ECO:0000259" key="2">
    <source>
        <dbReference type="Pfam" id="PF03221"/>
    </source>
</evidence>
<dbReference type="InterPro" id="IPR006600">
    <property type="entry name" value="HTH_CenpB_DNA-bd_dom"/>
</dbReference>
<comment type="caution">
    <text evidence="3">The sequence shown here is derived from an EMBL/GenBank/DDBJ whole genome shotgun (WGS) entry which is preliminary data.</text>
</comment>
<keyword evidence="4" id="KW-1185">Reference proteome</keyword>
<dbReference type="Gene3D" id="1.10.10.60">
    <property type="entry name" value="Homeodomain-like"/>
    <property type="match status" value="1"/>
</dbReference>
<dbReference type="SUPFAM" id="SSF46689">
    <property type="entry name" value="Homeodomain-like"/>
    <property type="match status" value="1"/>
</dbReference>
<dbReference type="EMBL" id="JAIWYP010000006">
    <property type="protein sequence ID" value="KAH3815258.1"/>
    <property type="molecule type" value="Genomic_DNA"/>
</dbReference>
<name>A0A9D4GEC9_DREPO</name>
<protein>
    <recommendedName>
        <fullName evidence="2">HTH CENPB-type domain-containing protein</fullName>
    </recommendedName>
</protein>
<dbReference type="GO" id="GO:0003677">
    <property type="term" value="F:DNA binding"/>
    <property type="evidence" value="ECO:0007669"/>
    <property type="project" value="UniProtKB-KW"/>
</dbReference>
<evidence type="ECO:0000313" key="3">
    <source>
        <dbReference type="EMBL" id="KAH3815258.1"/>
    </source>
</evidence>
<proteinExistence type="predicted"/>
<evidence type="ECO:0000256" key="1">
    <source>
        <dbReference type="ARBA" id="ARBA00023125"/>
    </source>
</evidence>
<dbReference type="InterPro" id="IPR009057">
    <property type="entry name" value="Homeodomain-like_sf"/>
</dbReference>
<accession>A0A9D4GEC9</accession>
<dbReference type="Proteomes" id="UP000828390">
    <property type="component" value="Unassembled WGS sequence"/>
</dbReference>